<dbReference type="Pfam" id="PF01370">
    <property type="entry name" value="Epimerase"/>
    <property type="match status" value="1"/>
</dbReference>
<dbReference type="RefSeq" id="WP_304450202.1">
    <property type="nucleotide sequence ID" value="NZ_JARRAH010000006.1"/>
</dbReference>
<accession>A0ABD5UE68</accession>
<organism evidence="3 4">
    <name type="scientific">Halomarina ordinaria</name>
    <dbReference type="NCBI Taxonomy" id="3033939"/>
    <lineage>
        <taxon>Archaea</taxon>
        <taxon>Methanobacteriati</taxon>
        <taxon>Methanobacteriota</taxon>
        <taxon>Stenosarchaea group</taxon>
        <taxon>Halobacteria</taxon>
        <taxon>Halobacteriales</taxon>
        <taxon>Natronomonadaceae</taxon>
        <taxon>Halomarina</taxon>
    </lineage>
</organism>
<dbReference type="Gene3D" id="3.40.50.720">
    <property type="entry name" value="NAD(P)-binding Rossmann-like Domain"/>
    <property type="match status" value="1"/>
</dbReference>
<dbReference type="SUPFAM" id="SSF51735">
    <property type="entry name" value="NAD(P)-binding Rossmann-fold domains"/>
    <property type="match status" value="1"/>
</dbReference>
<protein>
    <submittedName>
        <fullName evidence="3">NAD-dependent epimerase/dehydratase family protein</fullName>
    </submittedName>
</protein>
<evidence type="ECO:0000313" key="3">
    <source>
        <dbReference type="EMBL" id="MFC6838513.1"/>
    </source>
</evidence>
<keyword evidence="4" id="KW-1185">Reference proteome</keyword>
<name>A0ABD5UE68_9EURY</name>
<dbReference type="InterPro" id="IPR001509">
    <property type="entry name" value="Epimerase_deHydtase"/>
</dbReference>
<evidence type="ECO:0000313" key="4">
    <source>
        <dbReference type="Proteomes" id="UP001596406"/>
    </source>
</evidence>
<gene>
    <name evidence="3" type="ORF">ACFQHK_18695</name>
</gene>
<dbReference type="Proteomes" id="UP001596406">
    <property type="component" value="Unassembled WGS sequence"/>
</dbReference>
<comment type="similarity">
    <text evidence="1">Belongs to the NAD(P)-dependent epimerase/dehydratase family.</text>
</comment>
<dbReference type="EMBL" id="JBHSXM010000006">
    <property type="protein sequence ID" value="MFC6838513.1"/>
    <property type="molecule type" value="Genomic_DNA"/>
</dbReference>
<reference evidence="3 4" key="1">
    <citation type="journal article" date="2019" name="Int. J. Syst. Evol. Microbiol.">
        <title>The Global Catalogue of Microorganisms (GCM) 10K type strain sequencing project: providing services to taxonomists for standard genome sequencing and annotation.</title>
        <authorList>
            <consortium name="The Broad Institute Genomics Platform"/>
            <consortium name="The Broad Institute Genome Sequencing Center for Infectious Disease"/>
            <person name="Wu L."/>
            <person name="Ma J."/>
        </authorList>
    </citation>
    <scope>NUCLEOTIDE SEQUENCE [LARGE SCALE GENOMIC DNA]</scope>
    <source>
        <strain evidence="3 4">PSRA2</strain>
    </source>
</reference>
<sequence length="320" mass="33571">MEPATLDGRTVLVTGGAGFIGSHLVDALCEGCDVRVLDDLSTGRRDHVHPEATLFEGDLCDEGVLDAATEDVDVVFHEAANASVARSVAAPRASHRTNATGTLAVLEAARRADARVVAASSTAIYGDPTTVPVTESEPTTPLSPYGVEKLAADHYVRLYADLYGLDTVALRYFNVYGPRQACTDYSSVITTFLEQACSGQPITVEGDGDQRRDFVHVRDVVSANLLAATTDRVGEAYNVGTGDSVSVAELAALVVELTGARSDVVSVDPRPGDITVSRADISKARAELGYEPSVSLREGLTQLVVGDGPARPSATSGRPV</sequence>
<evidence type="ECO:0000256" key="1">
    <source>
        <dbReference type="ARBA" id="ARBA00007637"/>
    </source>
</evidence>
<evidence type="ECO:0000259" key="2">
    <source>
        <dbReference type="Pfam" id="PF01370"/>
    </source>
</evidence>
<feature type="domain" description="NAD-dependent epimerase/dehydratase" evidence="2">
    <location>
        <begin position="11"/>
        <end position="240"/>
    </location>
</feature>
<comment type="caution">
    <text evidence="3">The sequence shown here is derived from an EMBL/GenBank/DDBJ whole genome shotgun (WGS) entry which is preliminary data.</text>
</comment>
<proteinExistence type="inferred from homology"/>
<dbReference type="PANTHER" id="PTHR43000">
    <property type="entry name" value="DTDP-D-GLUCOSE 4,6-DEHYDRATASE-RELATED"/>
    <property type="match status" value="1"/>
</dbReference>
<dbReference type="PRINTS" id="PR01713">
    <property type="entry name" value="NUCEPIMERASE"/>
</dbReference>
<dbReference type="Gene3D" id="3.90.25.10">
    <property type="entry name" value="UDP-galactose 4-epimerase, domain 1"/>
    <property type="match status" value="1"/>
</dbReference>
<dbReference type="InterPro" id="IPR036291">
    <property type="entry name" value="NAD(P)-bd_dom_sf"/>
</dbReference>
<dbReference type="AlphaFoldDB" id="A0ABD5UE68"/>